<sequence length="213" mass="23881">HPETEAETQAKSASLVPRTGSIPRPVQSPVPEIHSWEEPLGDEFQVVAKPKRFFCPGRIFATVWFEPGTADLLQQQPGPKAWSSACPAFHDAKPVARFRWFVVVRRRLHHSLCFRITTYGGKSASKTNRGRAGDFVVLHRADVDPEPPSAGEEITREPIAVIIEDEEHYISPFARLDCGRIYTVEDNLPVAKIGRVQTPSLPLLEGYYRESVL</sequence>
<feature type="region of interest" description="Disordered" evidence="1">
    <location>
        <begin position="1"/>
        <end position="30"/>
    </location>
</feature>
<dbReference type="EMBL" id="MU854397">
    <property type="protein sequence ID" value="KAK4039588.1"/>
    <property type="molecule type" value="Genomic_DNA"/>
</dbReference>
<dbReference type="Proteomes" id="UP001303115">
    <property type="component" value="Unassembled WGS sequence"/>
</dbReference>
<accession>A0AAN6PER7</accession>
<dbReference type="AlphaFoldDB" id="A0AAN6PER7"/>
<feature type="non-terminal residue" evidence="3">
    <location>
        <position position="1"/>
    </location>
</feature>
<evidence type="ECO:0000256" key="1">
    <source>
        <dbReference type="SAM" id="MobiDB-lite"/>
    </source>
</evidence>
<dbReference type="PANTHER" id="PTHR35391">
    <property type="entry name" value="C2H2-TYPE DOMAIN-CONTAINING PROTEIN-RELATED"/>
    <property type="match status" value="1"/>
</dbReference>
<dbReference type="PANTHER" id="PTHR35391:SF5">
    <property type="entry name" value="DUF6590 DOMAIN-CONTAINING PROTEIN"/>
    <property type="match status" value="1"/>
</dbReference>
<comment type="caution">
    <text evidence="3">The sequence shown here is derived from an EMBL/GenBank/DDBJ whole genome shotgun (WGS) entry which is preliminary data.</text>
</comment>
<keyword evidence="4" id="KW-1185">Reference proteome</keyword>
<dbReference type="Pfam" id="PF20233">
    <property type="entry name" value="DUF6590"/>
    <property type="match status" value="1"/>
</dbReference>
<gene>
    <name evidence="3" type="ORF">C8A01DRAFT_16457</name>
</gene>
<evidence type="ECO:0000313" key="4">
    <source>
        <dbReference type="Proteomes" id="UP001303115"/>
    </source>
</evidence>
<name>A0AAN6PER7_9PEZI</name>
<protein>
    <recommendedName>
        <fullName evidence="2">DUF6590 domain-containing protein</fullName>
    </recommendedName>
</protein>
<evidence type="ECO:0000259" key="2">
    <source>
        <dbReference type="Pfam" id="PF20233"/>
    </source>
</evidence>
<reference evidence="4" key="1">
    <citation type="journal article" date="2023" name="Mol. Phylogenet. Evol.">
        <title>Genome-scale phylogeny and comparative genomics of the fungal order Sordariales.</title>
        <authorList>
            <person name="Hensen N."/>
            <person name="Bonometti L."/>
            <person name="Westerberg I."/>
            <person name="Brannstrom I.O."/>
            <person name="Guillou S."/>
            <person name="Cros-Aarteil S."/>
            <person name="Calhoun S."/>
            <person name="Haridas S."/>
            <person name="Kuo A."/>
            <person name="Mondo S."/>
            <person name="Pangilinan J."/>
            <person name="Riley R."/>
            <person name="LaButti K."/>
            <person name="Andreopoulos B."/>
            <person name="Lipzen A."/>
            <person name="Chen C."/>
            <person name="Yan M."/>
            <person name="Daum C."/>
            <person name="Ng V."/>
            <person name="Clum A."/>
            <person name="Steindorff A."/>
            <person name="Ohm R.A."/>
            <person name="Martin F."/>
            <person name="Silar P."/>
            <person name="Natvig D.O."/>
            <person name="Lalanne C."/>
            <person name="Gautier V."/>
            <person name="Ament-Velasquez S.L."/>
            <person name="Kruys A."/>
            <person name="Hutchinson M.I."/>
            <person name="Powell A.J."/>
            <person name="Barry K."/>
            <person name="Miller A.N."/>
            <person name="Grigoriev I.V."/>
            <person name="Debuchy R."/>
            <person name="Gladieux P."/>
            <person name="Hiltunen Thoren M."/>
            <person name="Johannesson H."/>
        </authorList>
    </citation>
    <scope>NUCLEOTIDE SEQUENCE [LARGE SCALE GENOMIC DNA]</scope>
    <source>
        <strain evidence="4">CBS 284.82</strain>
    </source>
</reference>
<organism evidence="3 4">
    <name type="scientific">Parachaetomium inaequale</name>
    <dbReference type="NCBI Taxonomy" id="2588326"/>
    <lineage>
        <taxon>Eukaryota</taxon>
        <taxon>Fungi</taxon>
        <taxon>Dikarya</taxon>
        <taxon>Ascomycota</taxon>
        <taxon>Pezizomycotina</taxon>
        <taxon>Sordariomycetes</taxon>
        <taxon>Sordariomycetidae</taxon>
        <taxon>Sordariales</taxon>
        <taxon>Chaetomiaceae</taxon>
        <taxon>Parachaetomium</taxon>
    </lineage>
</organism>
<evidence type="ECO:0000313" key="3">
    <source>
        <dbReference type="EMBL" id="KAK4039588.1"/>
    </source>
</evidence>
<dbReference type="InterPro" id="IPR046497">
    <property type="entry name" value="DUF6590"/>
</dbReference>
<proteinExistence type="predicted"/>
<feature type="domain" description="DUF6590" evidence="2">
    <location>
        <begin position="51"/>
        <end position="205"/>
    </location>
</feature>